<protein>
    <recommendedName>
        <fullName evidence="4">tRNA pseudouridine synthase A</fullName>
        <ecNumber evidence="4">5.4.99.12</ecNumber>
    </recommendedName>
    <alternativeName>
        <fullName evidence="4">tRNA pseudouridine(38-40) synthase</fullName>
    </alternativeName>
    <alternativeName>
        <fullName evidence="4">tRNA pseudouridylate synthase I</fullName>
    </alternativeName>
    <alternativeName>
        <fullName evidence="4">tRNA-uridine isomerase I</fullName>
    </alternativeName>
</protein>
<dbReference type="Gene3D" id="3.30.70.660">
    <property type="entry name" value="Pseudouridine synthase I, catalytic domain, C-terminal subdomain"/>
    <property type="match status" value="1"/>
</dbReference>
<dbReference type="EMBL" id="JASGBQ010000036">
    <property type="protein sequence ID" value="MDI9243483.1"/>
    <property type="molecule type" value="Genomic_DNA"/>
</dbReference>
<dbReference type="GO" id="GO:0031119">
    <property type="term" value="P:tRNA pseudouridine synthesis"/>
    <property type="evidence" value="ECO:0007669"/>
    <property type="project" value="UniProtKB-UniRule"/>
</dbReference>
<evidence type="ECO:0000256" key="1">
    <source>
        <dbReference type="ARBA" id="ARBA00009375"/>
    </source>
</evidence>
<proteinExistence type="inferred from homology"/>
<evidence type="ECO:0000256" key="2">
    <source>
        <dbReference type="ARBA" id="ARBA00022694"/>
    </source>
</evidence>
<keyword evidence="3 4" id="KW-0413">Isomerase</keyword>
<reference evidence="7 8" key="1">
    <citation type="submission" date="2023-05" db="EMBL/GenBank/DDBJ databases">
        <title>[ruminococcus] sp. nov., isolated from a pig farm feces dump.</title>
        <authorList>
            <person name="Chang Y.-H."/>
        </authorList>
    </citation>
    <scope>NUCLEOTIDE SEQUENCE [LARGE SCALE GENOMIC DNA]</scope>
    <source>
        <strain evidence="7 8">YH-rum2234</strain>
    </source>
</reference>
<evidence type="ECO:0000256" key="4">
    <source>
        <dbReference type="HAMAP-Rule" id="MF_00171"/>
    </source>
</evidence>
<comment type="caution">
    <text evidence="7">The sequence shown here is derived from an EMBL/GenBank/DDBJ whole genome shotgun (WGS) entry which is preliminary data.</text>
</comment>
<dbReference type="Pfam" id="PF01416">
    <property type="entry name" value="PseudoU_synth_1"/>
    <property type="match status" value="2"/>
</dbReference>
<evidence type="ECO:0000256" key="3">
    <source>
        <dbReference type="ARBA" id="ARBA00023235"/>
    </source>
</evidence>
<keyword evidence="2 4" id="KW-0819">tRNA processing</keyword>
<comment type="catalytic activity">
    <reaction evidence="4 5">
        <text>uridine(38/39/40) in tRNA = pseudouridine(38/39/40) in tRNA</text>
        <dbReference type="Rhea" id="RHEA:22376"/>
        <dbReference type="Rhea" id="RHEA-COMP:10085"/>
        <dbReference type="Rhea" id="RHEA-COMP:10087"/>
        <dbReference type="ChEBI" id="CHEBI:65314"/>
        <dbReference type="ChEBI" id="CHEBI:65315"/>
        <dbReference type="EC" id="5.4.99.12"/>
    </reaction>
</comment>
<dbReference type="Proteomes" id="UP001300383">
    <property type="component" value="Unassembled WGS sequence"/>
</dbReference>
<evidence type="ECO:0000256" key="5">
    <source>
        <dbReference type="RuleBase" id="RU003792"/>
    </source>
</evidence>
<dbReference type="InterPro" id="IPR001406">
    <property type="entry name" value="PsdUridine_synth_TruA"/>
</dbReference>
<feature type="active site" description="Nucleophile" evidence="4">
    <location>
        <position position="52"/>
    </location>
</feature>
<dbReference type="AlphaFoldDB" id="A0AAP4BDX1"/>
<dbReference type="HAMAP" id="MF_00171">
    <property type="entry name" value="TruA"/>
    <property type="match status" value="1"/>
</dbReference>
<dbReference type="InterPro" id="IPR020097">
    <property type="entry name" value="PsdUridine_synth_TruA_a/b_dom"/>
</dbReference>
<feature type="domain" description="Pseudouridine synthase I TruA alpha/beta" evidence="6">
    <location>
        <begin position="143"/>
        <end position="242"/>
    </location>
</feature>
<dbReference type="EC" id="5.4.99.12" evidence="4"/>
<dbReference type="PANTHER" id="PTHR11142">
    <property type="entry name" value="PSEUDOURIDYLATE SYNTHASE"/>
    <property type="match status" value="1"/>
</dbReference>
<dbReference type="RefSeq" id="WP_283231894.1">
    <property type="nucleotide sequence ID" value="NZ_JASGBQ010000036.1"/>
</dbReference>
<organism evidence="7 8">
    <name type="scientific">Fusibacillus kribbianus</name>
    <dbReference type="NCBI Taxonomy" id="3044208"/>
    <lineage>
        <taxon>Bacteria</taxon>
        <taxon>Bacillati</taxon>
        <taxon>Bacillota</taxon>
        <taxon>Clostridia</taxon>
        <taxon>Lachnospirales</taxon>
        <taxon>Lachnospiraceae</taxon>
        <taxon>Fusibacillus</taxon>
    </lineage>
</organism>
<dbReference type="InterPro" id="IPR020094">
    <property type="entry name" value="TruA/RsuA/RluB/E/F_N"/>
</dbReference>
<dbReference type="InterPro" id="IPR020103">
    <property type="entry name" value="PsdUridine_synth_cat_dom_sf"/>
</dbReference>
<feature type="binding site" evidence="4">
    <location>
        <position position="110"/>
    </location>
    <ligand>
        <name>substrate</name>
    </ligand>
</feature>
<feature type="domain" description="Pseudouridine synthase I TruA alpha/beta" evidence="6">
    <location>
        <begin position="7"/>
        <end position="101"/>
    </location>
</feature>
<comment type="subunit">
    <text evidence="4">Homodimer.</text>
</comment>
<sequence>MKRIRLVVAYDGTNYCGWQVQKNGKTIEEMLNQALSRLTGEEIAVTGASRTDSGVHALGNIAVFNTETRIPPEKICYAVNQWLPEDIVVQSSEEVSLSYHPRKCNSLKTYEYRILNRTFPDPTRRLNSYFYHWPLDVDRMREAAAFLVGEHDFSSFCSAGSQVEDTVRKLYEAAVEKDGDMITVRLKGNGFLYNMVRIIVGTLLAAGRGDFPPEHVKEILNARDRRAAGVKAPAEGLTLKSIDHVERLSLLERNTNDWIDYTVYRGELETEKRVYMVIHQCRDAERERMIERTAKQAFRDGAAELWTADGPYAQTAETAEIREIYCWKILKKPLTHPV</sequence>
<evidence type="ECO:0000259" key="6">
    <source>
        <dbReference type="Pfam" id="PF01416"/>
    </source>
</evidence>
<dbReference type="Gene3D" id="3.30.70.580">
    <property type="entry name" value="Pseudouridine synthase I, catalytic domain, N-terminal subdomain"/>
    <property type="match status" value="1"/>
</dbReference>
<keyword evidence="8" id="KW-1185">Reference proteome</keyword>
<dbReference type="PANTHER" id="PTHR11142:SF0">
    <property type="entry name" value="TRNA PSEUDOURIDINE SYNTHASE-LIKE 1"/>
    <property type="match status" value="1"/>
</dbReference>
<dbReference type="SUPFAM" id="SSF55120">
    <property type="entry name" value="Pseudouridine synthase"/>
    <property type="match status" value="1"/>
</dbReference>
<evidence type="ECO:0000313" key="7">
    <source>
        <dbReference type="EMBL" id="MDI9243483.1"/>
    </source>
</evidence>
<gene>
    <name evidence="4 7" type="primary">truA</name>
    <name evidence="7" type="ORF">QJ036_13605</name>
</gene>
<accession>A0AAP4BDX1</accession>
<comment type="similarity">
    <text evidence="1 4 5">Belongs to the tRNA pseudouridine synthase TruA family.</text>
</comment>
<comment type="function">
    <text evidence="4">Formation of pseudouridine at positions 38, 39 and 40 in the anticodon stem and loop of transfer RNAs.</text>
</comment>
<name>A0AAP4BDX1_9FIRM</name>
<dbReference type="InterPro" id="IPR020095">
    <property type="entry name" value="PsdUridine_synth_TruA_C"/>
</dbReference>
<dbReference type="NCBIfam" id="TIGR00071">
    <property type="entry name" value="hisT_truA"/>
    <property type="match status" value="1"/>
</dbReference>
<dbReference type="CDD" id="cd02570">
    <property type="entry name" value="PseudoU_synth_EcTruA"/>
    <property type="match status" value="1"/>
</dbReference>
<dbReference type="FunFam" id="3.30.70.580:FF:000001">
    <property type="entry name" value="tRNA pseudouridine synthase A"/>
    <property type="match status" value="1"/>
</dbReference>
<comment type="caution">
    <text evidence="4">Lacks conserved residue(s) required for the propagation of feature annotation.</text>
</comment>
<dbReference type="GO" id="GO:0160147">
    <property type="term" value="F:tRNA pseudouridine(38-40) synthase activity"/>
    <property type="evidence" value="ECO:0007669"/>
    <property type="project" value="UniProtKB-EC"/>
</dbReference>
<dbReference type="GO" id="GO:0003723">
    <property type="term" value="F:RNA binding"/>
    <property type="evidence" value="ECO:0007669"/>
    <property type="project" value="InterPro"/>
</dbReference>
<evidence type="ECO:0000313" key="8">
    <source>
        <dbReference type="Proteomes" id="UP001300383"/>
    </source>
</evidence>